<reference evidence="2" key="1">
    <citation type="journal article" date="2019" name="Int. J. Syst. Evol. Microbiol.">
        <title>The Global Catalogue of Microorganisms (GCM) 10K type strain sequencing project: providing services to taxonomists for standard genome sequencing and annotation.</title>
        <authorList>
            <consortium name="The Broad Institute Genomics Platform"/>
            <consortium name="The Broad Institute Genome Sequencing Center for Infectious Disease"/>
            <person name="Wu L."/>
            <person name="Ma J."/>
        </authorList>
    </citation>
    <scope>NUCLEOTIDE SEQUENCE [LARGE SCALE GENOMIC DNA]</scope>
    <source>
        <strain evidence="2">CGMCC 1.15111</strain>
    </source>
</reference>
<evidence type="ECO:0000313" key="2">
    <source>
        <dbReference type="Proteomes" id="UP000658258"/>
    </source>
</evidence>
<sequence length="100" mass="10843">MTFPKHNGLRLVIPKKRMTRQEAQSAIDAIPLGATLELVKTNGDIIQVKLMSKDLSAIEAKDYGAVTVPQLPPALTVVGGTRFGKYRIELSELVSIARVG</sequence>
<proteinExistence type="predicted"/>
<organism evidence="1 2">
    <name type="scientific">Roseivirga thermotolerans</name>
    <dbReference type="NCBI Taxonomy" id="1758176"/>
    <lineage>
        <taxon>Bacteria</taxon>
        <taxon>Pseudomonadati</taxon>
        <taxon>Bacteroidota</taxon>
        <taxon>Cytophagia</taxon>
        <taxon>Cytophagales</taxon>
        <taxon>Roseivirgaceae</taxon>
        <taxon>Roseivirga</taxon>
    </lineage>
</organism>
<comment type="caution">
    <text evidence="1">The sequence shown here is derived from an EMBL/GenBank/DDBJ whole genome shotgun (WGS) entry which is preliminary data.</text>
</comment>
<evidence type="ECO:0000313" key="1">
    <source>
        <dbReference type="EMBL" id="GHE73068.1"/>
    </source>
</evidence>
<keyword evidence="2" id="KW-1185">Reference proteome</keyword>
<protein>
    <recommendedName>
        <fullName evidence="3">SpoVT-AbrB domain-containing protein</fullName>
    </recommendedName>
</protein>
<dbReference type="Proteomes" id="UP000658258">
    <property type="component" value="Unassembled WGS sequence"/>
</dbReference>
<gene>
    <name evidence="1" type="ORF">GCM10011340_31980</name>
</gene>
<dbReference type="EMBL" id="BNAG01000004">
    <property type="protein sequence ID" value="GHE73068.1"/>
    <property type="molecule type" value="Genomic_DNA"/>
</dbReference>
<evidence type="ECO:0008006" key="3">
    <source>
        <dbReference type="Google" id="ProtNLM"/>
    </source>
</evidence>
<name>A0ABQ3I8E2_9BACT</name>
<accession>A0ABQ3I8E2</accession>